<feature type="region of interest" description="Disordered" evidence="8">
    <location>
        <begin position="965"/>
        <end position="1015"/>
    </location>
</feature>
<organism evidence="13 14">
    <name type="scientific">Amniculicola lignicola CBS 123094</name>
    <dbReference type="NCBI Taxonomy" id="1392246"/>
    <lineage>
        <taxon>Eukaryota</taxon>
        <taxon>Fungi</taxon>
        <taxon>Dikarya</taxon>
        <taxon>Ascomycota</taxon>
        <taxon>Pezizomycotina</taxon>
        <taxon>Dothideomycetes</taxon>
        <taxon>Pleosporomycetidae</taxon>
        <taxon>Pleosporales</taxon>
        <taxon>Amniculicolaceae</taxon>
        <taxon>Amniculicola</taxon>
    </lineage>
</organism>
<accession>A0A6A5VV04</accession>
<feature type="domain" description="DNA2/NAM7 helicase-like C-terminal" evidence="11">
    <location>
        <begin position="1565"/>
        <end position="1761"/>
    </location>
</feature>
<dbReference type="Pfam" id="PF12726">
    <property type="entry name" value="SEN1_N"/>
    <property type="match status" value="1"/>
</dbReference>
<evidence type="ECO:0000313" key="13">
    <source>
        <dbReference type="EMBL" id="KAF1993343.1"/>
    </source>
</evidence>
<evidence type="ECO:0000256" key="8">
    <source>
        <dbReference type="SAM" id="MobiDB-lite"/>
    </source>
</evidence>
<dbReference type="Pfam" id="PF23576">
    <property type="entry name" value="SEN1_barrel"/>
    <property type="match status" value="1"/>
</dbReference>
<evidence type="ECO:0000259" key="11">
    <source>
        <dbReference type="Pfam" id="PF13087"/>
    </source>
</evidence>
<dbReference type="GO" id="GO:0006369">
    <property type="term" value="P:termination of RNA polymerase II transcription"/>
    <property type="evidence" value="ECO:0007669"/>
    <property type="project" value="TreeGrafter"/>
</dbReference>
<evidence type="ECO:0000256" key="3">
    <source>
        <dbReference type="ARBA" id="ARBA00022741"/>
    </source>
</evidence>
<dbReference type="SUPFAM" id="SSF52540">
    <property type="entry name" value="P-loop containing nucleoside triphosphate hydrolases"/>
    <property type="match status" value="1"/>
</dbReference>
<dbReference type="GO" id="GO:0004519">
    <property type="term" value="F:endonuclease activity"/>
    <property type="evidence" value="ECO:0007669"/>
    <property type="project" value="UniProtKB-KW"/>
</dbReference>
<evidence type="ECO:0000259" key="12">
    <source>
        <dbReference type="Pfam" id="PF23576"/>
    </source>
</evidence>
<dbReference type="GO" id="GO:0001147">
    <property type="term" value="F:transcription termination site sequence-specific DNA binding"/>
    <property type="evidence" value="ECO:0007669"/>
    <property type="project" value="TreeGrafter"/>
</dbReference>
<evidence type="ECO:0000259" key="10">
    <source>
        <dbReference type="Pfam" id="PF13086"/>
    </source>
</evidence>
<evidence type="ECO:0000313" key="14">
    <source>
        <dbReference type="Proteomes" id="UP000799779"/>
    </source>
</evidence>
<keyword evidence="14" id="KW-1185">Reference proteome</keyword>
<dbReference type="PANTHER" id="PTHR10887:SF495">
    <property type="entry name" value="HELICASE SENATAXIN ISOFORM X1-RELATED"/>
    <property type="match status" value="1"/>
</dbReference>
<feature type="compositionally biased region" description="Low complexity" evidence="8">
    <location>
        <begin position="1813"/>
        <end position="1824"/>
    </location>
</feature>
<keyword evidence="5" id="KW-0347">Helicase</keyword>
<dbReference type="FunFam" id="3.40.50.300:FF:000326">
    <property type="entry name" value="P-loop containing nucleoside triphosphate hydrolase"/>
    <property type="match status" value="1"/>
</dbReference>
<dbReference type="EMBL" id="ML977710">
    <property type="protein sequence ID" value="KAF1993343.1"/>
    <property type="molecule type" value="Genomic_DNA"/>
</dbReference>
<feature type="compositionally biased region" description="Acidic residues" evidence="8">
    <location>
        <begin position="1005"/>
        <end position="1015"/>
    </location>
</feature>
<dbReference type="Pfam" id="PF13086">
    <property type="entry name" value="AAA_11"/>
    <property type="match status" value="1"/>
</dbReference>
<feature type="compositionally biased region" description="Basic and acidic residues" evidence="8">
    <location>
        <begin position="868"/>
        <end position="884"/>
    </location>
</feature>
<evidence type="ECO:0000256" key="4">
    <source>
        <dbReference type="ARBA" id="ARBA00022801"/>
    </source>
</evidence>
<feature type="domain" description="Helicase SEN1 beta-barrel" evidence="12">
    <location>
        <begin position="1126"/>
        <end position="1223"/>
    </location>
</feature>
<evidence type="ECO:0000256" key="6">
    <source>
        <dbReference type="ARBA" id="ARBA00022840"/>
    </source>
</evidence>
<protein>
    <submittedName>
        <fullName evidence="13">tRNA-splicing endonuclease-like protein</fullName>
    </submittedName>
</protein>
<comment type="subcellular location">
    <subcellularLocation>
        <location evidence="1">Nucleus</location>
    </subcellularLocation>
</comment>
<evidence type="ECO:0000256" key="7">
    <source>
        <dbReference type="ARBA" id="ARBA00023242"/>
    </source>
</evidence>
<keyword evidence="13" id="KW-0540">Nuclease</keyword>
<feature type="domain" description="DNA2/NAM7 helicase helicase" evidence="10">
    <location>
        <begin position="1273"/>
        <end position="1558"/>
    </location>
</feature>
<name>A0A6A5VV04_9PLEO</name>
<evidence type="ECO:0000259" key="9">
    <source>
        <dbReference type="Pfam" id="PF12726"/>
    </source>
</evidence>
<keyword evidence="6" id="KW-0067">ATP-binding</keyword>
<dbReference type="CDD" id="cd18808">
    <property type="entry name" value="SF1_C_Upf1"/>
    <property type="match status" value="1"/>
</dbReference>
<dbReference type="InterPro" id="IPR041679">
    <property type="entry name" value="DNA2/NAM7-like_C"/>
</dbReference>
<gene>
    <name evidence="13" type="ORF">P154DRAFT_568065</name>
</gene>
<dbReference type="PANTHER" id="PTHR10887">
    <property type="entry name" value="DNA2/NAM7 HELICASE FAMILY"/>
    <property type="match status" value="1"/>
</dbReference>
<keyword evidence="13" id="KW-0255">Endonuclease</keyword>
<sequence>MSDILDRVQKLQALPEDLHLFCPRQGSDSTAYYDVDIASLEPIDEDTAALEERKQKIKEAEERKWLALEALEILAFDGEEAQTFQTYVKNRLDKLMRECDVCIRVFHQSRTEWRNKLLENYDEELVPNFLQEVDKLCLQRITAGLDEAQAVLLKADPKQRSVRILPTDATYAFFEALSCDALIRNEELLRNHFDTPFQLVQSKRRLKLQTFVPAMTRFLFSRNEVRYNWASMSLSGFKRNILQSEFDWAVRDHLVAAMSRVQMSSLELPFVPLYWSGVALIVDKLGKELITLSLRSLEGEFYRLLLDHLSVDSDAFLDIVITMRLLLEKSPTDFWDAMDAITPSSATLVEQVFNSPLLKRKLRASDEDQLAFLDEAFSWISPLTASMKPANLLPVCRALVNQFFGRLQSDPYPPAAKARCFREGLKVLDYTFKKMAEGKLSNGWVGQPTVNGMLELLSTHIQLIVLSLKRFARLGQKNDLNLVLLMVQHAFMLEGQSLVIERQLISSKQPSPTETPPSRPIWTALIRAINVENIDLATHLLLAGRSLIGLEPLGWKKGIKEEPIPATIRHFNDRFALLSQSITEVIERLAEFDVTQLAVLLEQSALSGALVASLFSSTEDTRNATIELLKVISSQDERRSALQYILRNYYKNVLQGVSESCRMVLRKKAFAPTPSMIMTCSDIIDVMCNAQDGLLRSQNLDRNEADVTLNFWRSLWNALTMIFRTTEDWSNMGLYDKALMMDFCRDTMQFAEQLFDQCSIFATALKGAATESEEVSSRMKHLKELLEMPALAMQSLSRWLRLRDEFLSTKSASLISKLLTRLREVSIEVDADTLTYIEHVLDGTINARLSMQQQAELLRALETHIGRSLEREKPAEPVKPRQESLSKFLSSRQSGDDVRTKDLPISKMLAQATPSTTAFAKRLSAISREKEKQVAKEQQASEFIRKRKQDEDLRKKKRAEEIARVKRERGLSEHTGEAGSGLEGLGVLGKDQAPKGEGLMHSSDESDGDGDMDDDLFGIAANKKKAAGPKTNIVNEIKVQGPVKKRRVTRSIKDMRARLAPDLSMLHKAILGWDYFHEGDFPPNTRTDIYTAVPNTFRTPNEYQSTFEPLLTLEAWQGFVKAREENSSKPYEIRVVSRASVDAFQEVGSTMTHVENKELHISEGDVVLLSKSKKASADEPHCLARVFRVLRKQAHIEVSYRIMPGNPLTSSLIPNGTVFGSKIQSITPLEREYGALRGLMYYDLCDEIIRAKPSPILNYSDSQLDPLISTYNVNKAQAKAVKSAIDNDAFTLIQGPPGTGKTKTIVAIVGAILSDSLRNQGTAITIHGQPPRQDSAPKKLLVCAPSNAAVDELVMRFKDGVKTLRGELRKVNIVRLGRGDAINANVQDVTLEELVNKKLGVNPTNGNDPEKTRLLFQEHKQCSDQLKEARAEEDSGAIQGPEAVKLRDRIMALRRQKALLGTKIDNAKDNEKHQSRAAELNRRRAQESVLSNADVICATLSGSGHDMFQNFNIEFETVIVDEAAQCVEMSALIPLKYGCSKCILVGDPKQLPPTVFSREAARFQYEQSLFVRMQGNHPNDVHLLDTQYRMHPEISLFPSQTFYDGRLLDGPDMAGLRKRPWHKSMLLGPYRFFDVQGQHQAARGGHSLINIAEINTAMALYKRLTTDYRDYDFKGKIGIITPYKSQLRELKNRFISTYGASITDDVEFNTTDAFQGRESEVIIFSCVRASPAGGIGFLQDIRRMNVGLTRAKSSLWVLGNSQSLVRGEYWRKLVQGAQQMDRYTSGDVMNMLSKHSSKFPAPGDPKSYDMPIQQKGQQGFAKGASNNPFGPLPTSMQFKQEPKAGSMPDFAIGPNVKRKYSSDGDGDVKMEDIKVEDVDMLDFGDLGDSDAALPSAKNSGRSSPAIQSDATRGGSSTPAPDTKPKSAPAPNPLDVVGGMAAKAPKIRRRPREPVDPFIKRQPPKKPRMG</sequence>
<comment type="similarity">
    <text evidence="2">Belongs to the DNA2/NAM7 helicase family.</text>
</comment>
<dbReference type="Pfam" id="PF13087">
    <property type="entry name" value="AAA_12"/>
    <property type="match status" value="1"/>
</dbReference>
<dbReference type="CDD" id="cd18042">
    <property type="entry name" value="DEXXQc_SETX"/>
    <property type="match status" value="1"/>
</dbReference>
<feature type="compositionally biased region" description="Gly residues" evidence="8">
    <location>
        <begin position="978"/>
        <end position="987"/>
    </location>
</feature>
<dbReference type="OrthoDB" id="6513042at2759"/>
<dbReference type="Gene3D" id="3.40.50.300">
    <property type="entry name" value="P-loop containing nucleotide triphosphate hydrolases"/>
    <property type="match status" value="2"/>
</dbReference>
<keyword evidence="7" id="KW-0539">Nucleus</keyword>
<proteinExistence type="inferred from homology"/>
<dbReference type="GO" id="GO:0005694">
    <property type="term" value="C:chromosome"/>
    <property type="evidence" value="ECO:0007669"/>
    <property type="project" value="UniProtKB-ARBA"/>
</dbReference>
<dbReference type="InterPro" id="IPR024481">
    <property type="entry name" value="Helicase_Sen1_N"/>
</dbReference>
<dbReference type="GO" id="GO:0016787">
    <property type="term" value="F:hydrolase activity"/>
    <property type="evidence" value="ECO:0007669"/>
    <property type="project" value="UniProtKB-KW"/>
</dbReference>
<dbReference type="Proteomes" id="UP000799779">
    <property type="component" value="Unassembled WGS sequence"/>
</dbReference>
<feature type="region of interest" description="Disordered" evidence="8">
    <location>
        <begin position="868"/>
        <end position="901"/>
    </location>
</feature>
<feature type="compositionally biased region" description="Basic and acidic residues" evidence="8">
    <location>
        <begin position="965"/>
        <end position="976"/>
    </location>
</feature>
<evidence type="ECO:0000256" key="1">
    <source>
        <dbReference type="ARBA" id="ARBA00004123"/>
    </source>
</evidence>
<dbReference type="InterPro" id="IPR047187">
    <property type="entry name" value="SF1_C_Upf1"/>
</dbReference>
<dbReference type="FunFam" id="3.40.50.300:FF:001152">
    <property type="entry name" value="tRNA-splicing endonuclease, putative"/>
    <property type="match status" value="1"/>
</dbReference>
<keyword evidence="4" id="KW-0378">Hydrolase</keyword>
<evidence type="ECO:0000256" key="2">
    <source>
        <dbReference type="ARBA" id="ARBA00007913"/>
    </source>
</evidence>
<dbReference type="InterPro" id="IPR041677">
    <property type="entry name" value="DNA2/NAM7_AAA_11"/>
</dbReference>
<feature type="domain" description="Helicase Sen1 N-terminal" evidence="9">
    <location>
        <begin position="89"/>
        <end position="811"/>
    </location>
</feature>
<dbReference type="GO" id="GO:0004386">
    <property type="term" value="F:helicase activity"/>
    <property type="evidence" value="ECO:0007669"/>
    <property type="project" value="UniProtKB-KW"/>
</dbReference>
<reference evidence="13" key="1">
    <citation type="journal article" date="2020" name="Stud. Mycol.">
        <title>101 Dothideomycetes genomes: a test case for predicting lifestyles and emergence of pathogens.</title>
        <authorList>
            <person name="Haridas S."/>
            <person name="Albert R."/>
            <person name="Binder M."/>
            <person name="Bloem J."/>
            <person name="Labutti K."/>
            <person name="Salamov A."/>
            <person name="Andreopoulos B."/>
            <person name="Baker S."/>
            <person name="Barry K."/>
            <person name="Bills G."/>
            <person name="Bluhm B."/>
            <person name="Cannon C."/>
            <person name="Castanera R."/>
            <person name="Culley D."/>
            <person name="Daum C."/>
            <person name="Ezra D."/>
            <person name="Gonzalez J."/>
            <person name="Henrissat B."/>
            <person name="Kuo A."/>
            <person name="Liang C."/>
            <person name="Lipzen A."/>
            <person name="Lutzoni F."/>
            <person name="Magnuson J."/>
            <person name="Mondo S."/>
            <person name="Nolan M."/>
            <person name="Ohm R."/>
            <person name="Pangilinan J."/>
            <person name="Park H.-J."/>
            <person name="Ramirez L."/>
            <person name="Alfaro M."/>
            <person name="Sun H."/>
            <person name="Tritt A."/>
            <person name="Yoshinaga Y."/>
            <person name="Zwiers L.-H."/>
            <person name="Turgeon B."/>
            <person name="Goodwin S."/>
            <person name="Spatafora J."/>
            <person name="Crous P."/>
            <person name="Grigoriev I."/>
        </authorList>
    </citation>
    <scope>NUCLEOTIDE SEQUENCE</scope>
    <source>
        <strain evidence="13">CBS 123094</strain>
    </source>
</reference>
<feature type="compositionally biased region" description="Polar residues" evidence="8">
    <location>
        <begin position="1896"/>
        <end position="1919"/>
    </location>
</feature>
<feature type="region of interest" description="Disordered" evidence="8">
    <location>
        <begin position="1891"/>
        <end position="1969"/>
    </location>
</feature>
<feature type="region of interest" description="Disordered" evidence="8">
    <location>
        <begin position="1796"/>
        <end position="1867"/>
    </location>
</feature>
<dbReference type="InterPro" id="IPR056474">
    <property type="entry name" value="SEN1_barrel"/>
</dbReference>
<dbReference type="InterPro" id="IPR045055">
    <property type="entry name" value="DNA2/NAM7-like"/>
</dbReference>
<keyword evidence="3" id="KW-0547">Nucleotide-binding</keyword>
<evidence type="ECO:0000256" key="5">
    <source>
        <dbReference type="ARBA" id="ARBA00022806"/>
    </source>
</evidence>
<dbReference type="GO" id="GO:0005524">
    <property type="term" value="F:ATP binding"/>
    <property type="evidence" value="ECO:0007669"/>
    <property type="project" value="UniProtKB-KW"/>
</dbReference>
<dbReference type="InterPro" id="IPR027417">
    <property type="entry name" value="P-loop_NTPase"/>
</dbReference>
<dbReference type="GO" id="GO:0016604">
    <property type="term" value="C:nuclear body"/>
    <property type="evidence" value="ECO:0007669"/>
    <property type="project" value="TreeGrafter"/>
</dbReference>